<evidence type="ECO:0000313" key="12">
    <source>
        <dbReference type="EMBL" id="KAF6212855.1"/>
    </source>
</evidence>
<gene>
    <name evidence="12" type="ORF">GE061_010565</name>
</gene>
<dbReference type="PANTHER" id="PTHR11705">
    <property type="entry name" value="PROTEASE FAMILY M14 CARBOXYPEPTIDASE A,B"/>
    <property type="match status" value="1"/>
</dbReference>
<evidence type="ECO:0000256" key="1">
    <source>
        <dbReference type="ARBA" id="ARBA00001947"/>
    </source>
</evidence>
<reference evidence="12" key="1">
    <citation type="journal article" date="2021" name="Mol. Ecol. Resour.">
        <title>Apolygus lucorum genome provides insights into omnivorousness and mesophyll feeding.</title>
        <authorList>
            <person name="Liu Y."/>
            <person name="Liu H."/>
            <person name="Wang H."/>
            <person name="Huang T."/>
            <person name="Liu B."/>
            <person name="Yang B."/>
            <person name="Yin L."/>
            <person name="Li B."/>
            <person name="Zhang Y."/>
            <person name="Zhang S."/>
            <person name="Jiang F."/>
            <person name="Zhang X."/>
            <person name="Ren Y."/>
            <person name="Wang B."/>
            <person name="Wang S."/>
            <person name="Lu Y."/>
            <person name="Wu K."/>
            <person name="Fan W."/>
            <person name="Wang G."/>
        </authorList>
    </citation>
    <scope>NUCLEOTIDE SEQUENCE</scope>
    <source>
        <strain evidence="12">12Hb</strain>
    </source>
</reference>
<dbReference type="GO" id="GO:0008270">
    <property type="term" value="F:zinc ion binding"/>
    <property type="evidence" value="ECO:0007669"/>
    <property type="project" value="InterPro"/>
</dbReference>
<evidence type="ECO:0000256" key="2">
    <source>
        <dbReference type="ARBA" id="ARBA00005988"/>
    </source>
</evidence>
<comment type="similarity">
    <text evidence="2 10">Belongs to the peptidase M14 family.</text>
</comment>
<keyword evidence="6" id="KW-0732">Signal</keyword>
<comment type="caution">
    <text evidence="12">The sequence shown here is derived from an EMBL/GenBank/DDBJ whole genome shotgun (WGS) entry which is preliminary data.</text>
</comment>
<keyword evidence="13" id="KW-1185">Reference proteome</keyword>
<dbReference type="GO" id="GO:0004181">
    <property type="term" value="F:metallocarboxypeptidase activity"/>
    <property type="evidence" value="ECO:0007669"/>
    <property type="project" value="InterPro"/>
</dbReference>
<evidence type="ECO:0000256" key="3">
    <source>
        <dbReference type="ARBA" id="ARBA00022645"/>
    </source>
</evidence>
<dbReference type="Pfam" id="PF00246">
    <property type="entry name" value="Peptidase_M14"/>
    <property type="match status" value="1"/>
</dbReference>
<keyword evidence="3" id="KW-0121">Carboxypeptidase</keyword>
<dbReference type="InterPro" id="IPR000834">
    <property type="entry name" value="Peptidase_M14"/>
</dbReference>
<evidence type="ECO:0000256" key="4">
    <source>
        <dbReference type="ARBA" id="ARBA00022670"/>
    </source>
</evidence>
<feature type="active site" description="Proton donor/acceptor" evidence="10">
    <location>
        <position position="235"/>
    </location>
</feature>
<dbReference type="OrthoDB" id="3626597at2759"/>
<evidence type="ECO:0000256" key="8">
    <source>
        <dbReference type="ARBA" id="ARBA00022833"/>
    </source>
</evidence>
<sequence length="325" mass="36887">MTEIGHSAEERPIYSVQIHDQRVNHNVTIVIVFGSHSREWASQNSAVFLIRHLLNNTKLHRHIMTTKWYIVPVLNPDGYHFSTTKSSLWRKNRRLLANSKCVGVDLDRNFPAGWKSASSKKGWCEQDFSGPSTLSENEAQILKVFLEKISYTDAYVDVHSCSQAILMPFNYQKVDIPKDSLKSMTDAANQMKAAMEKTRGTKYAVKAGSDLRVVGGTSLDFAFQDLDIPITFMLELGYVNKGETREDLLNCFHPSDENLVFLEKECLQGLLALNQYLVSKHQPRQKSPDDFDIKNQGSTKSTLYAVSLSSALFQMSLLVRNKCWQ</sequence>
<comment type="cofactor">
    <cofactor evidence="1">
        <name>Zn(2+)</name>
        <dbReference type="ChEBI" id="CHEBI:29105"/>
    </cofactor>
</comment>
<evidence type="ECO:0000259" key="11">
    <source>
        <dbReference type="PROSITE" id="PS52035"/>
    </source>
</evidence>
<proteinExistence type="inferred from homology"/>
<keyword evidence="4" id="KW-0645">Protease</keyword>
<dbReference type="GO" id="GO:0005615">
    <property type="term" value="C:extracellular space"/>
    <property type="evidence" value="ECO:0007669"/>
    <property type="project" value="TreeGrafter"/>
</dbReference>
<dbReference type="AlphaFoldDB" id="A0A8S9XZ13"/>
<dbReference type="SUPFAM" id="SSF53187">
    <property type="entry name" value="Zn-dependent exopeptidases"/>
    <property type="match status" value="1"/>
</dbReference>
<evidence type="ECO:0000256" key="5">
    <source>
        <dbReference type="ARBA" id="ARBA00022723"/>
    </source>
</evidence>
<dbReference type="SMART" id="SM00631">
    <property type="entry name" value="Zn_pept"/>
    <property type="match status" value="1"/>
</dbReference>
<feature type="domain" description="Peptidase M14" evidence="11">
    <location>
        <begin position="1"/>
        <end position="277"/>
    </location>
</feature>
<dbReference type="Proteomes" id="UP000466442">
    <property type="component" value="Unassembled WGS sequence"/>
</dbReference>
<name>A0A8S9XZ13_APOLU</name>
<accession>A0A8S9XZ13</accession>
<keyword evidence="5" id="KW-0479">Metal-binding</keyword>
<evidence type="ECO:0000313" key="13">
    <source>
        <dbReference type="Proteomes" id="UP000466442"/>
    </source>
</evidence>
<dbReference type="PROSITE" id="PS52035">
    <property type="entry name" value="PEPTIDASE_M14"/>
    <property type="match status" value="1"/>
</dbReference>
<protein>
    <recommendedName>
        <fullName evidence="11">Peptidase M14 domain-containing protein</fullName>
    </recommendedName>
</protein>
<dbReference type="PRINTS" id="PR00765">
    <property type="entry name" value="CRBOXYPTASEA"/>
</dbReference>
<dbReference type="EMBL" id="WIXP02000003">
    <property type="protein sequence ID" value="KAF6212855.1"/>
    <property type="molecule type" value="Genomic_DNA"/>
</dbReference>
<dbReference type="GO" id="GO:0006508">
    <property type="term" value="P:proteolysis"/>
    <property type="evidence" value="ECO:0007669"/>
    <property type="project" value="UniProtKB-KW"/>
</dbReference>
<organism evidence="12 13">
    <name type="scientific">Apolygus lucorum</name>
    <name type="common">Small green plant bug</name>
    <name type="synonym">Lygocoris lucorum</name>
    <dbReference type="NCBI Taxonomy" id="248454"/>
    <lineage>
        <taxon>Eukaryota</taxon>
        <taxon>Metazoa</taxon>
        <taxon>Ecdysozoa</taxon>
        <taxon>Arthropoda</taxon>
        <taxon>Hexapoda</taxon>
        <taxon>Insecta</taxon>
        <taxon>Pterygota</taxon>
        <taxon>Neoptera</taxon>
        <taxon>Paraneoptera</taxon>
        <taxon>Hemiptera</taxon>
        <taxon>Heteroptera</taxon>
        <taxon>Panheteroptera</taxon>
        <taxon>Cimicomorpha</taxon>
        <taxon>Miridae</taxon>
        <taxon>Mirini</taxon>
        <taxon>Apolygus</taxon>
    </lineage>
</organism>
<dbReference type="Gene3D" id="3.40.630.10">
    <property type="entry name" value="Zn peptidases"/>
    <property type="match status" value="1"/>
</dbReference>
<evidence type="ECO:0000256" key="10">
    <source>
        <dbReference type="PROSITE-ProRule" id="PRU01379"/>
    </source>
</evidence>
<evidence type="ECO:0000256" key="9">
    <source>
        <dbReference type="ARBA" id="ARBA00023049"/>
    </source>
</evidence>
<dbReference type="FunFam" id="3.40.630.10:FF:000084">
    <property type="entry name" value="Carboxypeptidase B2"/>
    <property type="match status" value="1"/>
</dbReference>
<evidence type="ECO:0000256" key="6">
    <source>
        <dbReference type="ARBA" id="ARBA00022729"/>
    </source>
</evidence>
<keyword evidence="8" id="KW-0862">Zinc</keyword>
<keyword evidence="9" id="KW-0482">Metalloprotease</keyword>
<dbReference type="PANTHER" id="PTHR11705:SF143">
    <property type="entry name" value="SLL0236 PROTEIN"/>
    <property type="match status" value="1"/>
</dbReference>
<evidence type="ECO:0000256" key="7">
    <source>
        <dbReference type="ARBA" id="ARBA00022801"/>
    </source>
</evidence>
<keyword evidence="7" id="KW-0378">Hydrolase</keyword>